<keyword evidence="2" id="KW-0456">Lyase</keyword>
<reference evidence="2 3" key="1">
    <citation type="submission" date="2013-07" db="EMBL/GenBank/DDBJ databases">
        <authorList>
            <person name="Genoscope - CEA"/>
        </authorList>
    </citation>
    <scope>NUCLEOTIDE SEQUENCE [LARGE SCALE GENOMIC DNA]</scope>
    <source>
        <strain evidence="2 3">G6</strain>
    </source>
</reference>
<keyword evidence="3" id="KW-1185">Reference proteome</keyword>
<evidence type="ECO:0000313" key="3">
    <source>
        <dbReference type="Proteomes" id="UP000032735"/>
    </source>
</evidence>
<dbReference type="InterPro" id="IPR036291">
    <property type="entry name" value="NAD(P)-bd_dom_sf"/>
</dbReference>
<gene>
    <name evidence="2" type="ORF">XPG1_3602</name>
</gene>
<organism evidence="2 3">
    <name type="scientific">Xenorhabdus poinarii G6</name>
    <dbReference type="NCBI Taxonomy" id="1354304"/>
    <lineage>
        <taxon>Bacteria</taxon>
        <taxon>Pseudomonadati</taxon>
        <taxon>Pseudomonadota</taxon>
        <taxon>Gammaproteobacteria</taxon>
        <taxon>Enterobacterales</taxon>
        <taxon>Morganellaceae</taxon>
        <taxon>Xenorhabdus</taxon>
    </lineage>
</organism>
<dbReference type="SUPFAM" id="SSF51735">
    <property type="entry name" value="NAD(P)-binding Rossmann-fold domains"/>
    <property type="match status" value="1"/>
</dbReference>
<dbReference type="EC" id="4.2.1.46" evidence="2"/>
<dbReference type="GO" id="GO:0008460">
    <property type="term" value="F:dTDP-glucose 4,6-dehydratase activity"/>
    <property type="evidence" value="ECO:0007669"/>
    <property type="project" value="UniProtKB-EC"/>
</dbReference>
<dbReference type="Gene3D" id="3.40.50.720">
    <property type="entry name" value="NAD(P)-binding Rossmann-like Domain"/>
    <property type="match status" value="1"/>
</dbReference>
<dbReference type="HOGENOM" id="CLU_007383_1_11_6"/>
<proteinExistence type="predicted"/>
<dbReference type="Proteomes" id="UP000032735">
    <property type="component" value="Chromosome"/>
</dbReference>
<protein>
    <submittedName>
        <fullName evidence="2">dTDP-glucose 4,6-dehydratase</fullName>
        <ecNumber evidence="2">4.2.1.46</ecNumber>
    </submittedName>
</protein>
<sequence length="97" mass="10862">MKILVTGGAGFIGSALIRHIINHTNDRVLNVDKLTYAGNLESLKAIDNSPRYSFEKADICDRNRLDNILEQYQPDAIMHLAAESHVDRSISGTVEFY</sequence>
<dbReference type="KEGG" id="xpo:XPG1_3602"/>
<evidence type="ECO:0000313" key="2">
    <source>
        <dbReference type="EMBL" id="CDG23229.1"/>
    </source>
</evidence>
<evidence type="ECO:0000259" key="1">
    <source>
        <dbReference type="Pfam" id="PF16363"/>
    </source>
</evidence>
<feature type="domain" description="NAD(P)-binding" evidence="1">
    <location>
        <begin position="4"/>
        <end position="96"/>
    </location>
</feature>
<dbReference type="AlphaFoldDB" id="A0A068R8E5"/>
<dbReference type="PANTHER" id="PTHR43000">
    <property type="entry name" value="DTDP-D-GLUCOSE 4,6-DEHYDRATASE-RELATED"/>
    <property type="match status" value="1"/>
</dbReference>
<dbReference type="Pfam" id="PF16363">
    <property type="entry name" value="GDP_Man_Dehyd"/>
    <property type="match status" value="1"/>
</dbReference>
<dbReference type="EMBL" id="FO704551">
    <property type="protein sequence ID" value="CDG23229.1"/>
    <property type="molecule type" value="Genomic_DNA"/>
</dbReference>
<name>A0A068R8E5_9GAMM</name>
<dbReference type="STRING" id="1354304.XPG1_3602"/>
<accession>A0A068R8E5</accession>
<dbReference type="InterPro" id="IPR016040">
    <property type="entry name" value="NAD(P)-bd_dom"/>
</dbReference>